<accession>A0A382KAU3</accession>
<protein>
    <recommendedName>
        <fullName evidence="1">UDP-N-acetylglucosamine 2-epimerase domain-containing protein</fullName>
    </recommendedName>
</protein>
<dbReference type="Gene3D" id="3.40.50.2000">
    <property type="entry name" value="Glycogen Phosphorylase B"/>
    <property type="match status" value="2"/>
</dbReference>
<dbReference type="NCBIfam" id="TIGR00236">
    <property type="entry name" value="wecB"/>
    <property type="match status" value="1"/>
</dbReference>
<sequence length="377" mass="41163">VSPGKSALPAIAGSAIFFHSPSNPEWTNSLKILLVAGARPNFPKIAPIAAELRRHPDRFETLVVHTGQHYDYQLSGIFFEELELGPPDHFLDARNDGGRSAQMADVMVKFDAVLAADRPDLVVVVGDVISTVFCSLGAKIRDIPVAHVEAGLRANDRTMPEEIARVATDAIADLLFTTDVGADENLRAENVPEHCIHRVGNVMIDTLLRFRDRARASDALKRHGLVPKQYVLVTLHRQSNLEDTAILEGLVDALVRVAGMSPVLFPVHPHTRKRFKETGLGARLQSAPNMHMVEPVGYVDMLCLMDNASLALVDSGGIQEETTVLGVPCLTMRHNTERPVTISEGTNMLVGTDPERIVTETQRVLQDGGPKARVPDL</sequence>
<organism evidence="2">
    <name type="scientific">marine metagenome</name>
    <dbReference type="NCBI Taxonomy" id="408172"/>
    <lineage>
        <taxon>unclassified sequences</taxon>
        <taxon>metagenomes</taxon>
        <taxon>ecological metagenomes</taxon>
    </lineage>
</organism>
<dbReference type="PANTHER" id="PTHR43174:SF1">
    <property type="entry name" value="UDP-N-ACETYLGLUCOSAMINE 2-EPIMERASE"/>
    <property type="match status" value="1"/>
</dbReference>
<name>A0A382KAU3_9ZZZZ</name>
<dbReference type="EMBL" id="UINC01079086">
    <property type="protein sequence ID" value="SVC20755.1"/>
    <property type="molecule type" value="Genomic_DNA"/>
</dbReference>
<dbReference type="InterPro" id="IPR003331">
    <property type="entry name" value="UDP_GlcNAc_Epimerase_2_dom"/>
</dbReference>
<evidence type="ECO:0000259" key="1">
    <source>
        <dbReference type="Pfam" id="PF02350"/>
    </source>
</evidence>
<dbReference type="SUPFAM" id="SSF53756">
    <property type="entry name" value="UDP-Glycosyltransferase/glycogen phosphorylase"/>
    <property type="match status" value="1"/>
</dbReference>
<feature type="non-terminal residue" evidence="2">
    <location>
        <position position="377"/>
    </location>
</feature>
<dbReference type="InterPro" id="IPR029767">
    <property type="entry name" value="WecB-like"/>
</dbReference>
<dbReference type="Pfam" id="PF02350">
    <property type="entry name" value="Epimerase_2"/>
    <property type="match status" value="1"/>
</dbReference>
<feature type="non-terminal residue" evidence="2">
    <location>
        <position position="1"/>
    </location>
</feature>
<reference evidence="2" key="1">
    <citation type="submission" date="2018-05" db="EMBL/GenBank/DDBJ databases">
        <authorList>
            <person name="Lanie J.A."/>
            <person name="Ng W.-L."/>
            <person name="Kazmierczak K.M."/>
            <person name="Andrzejewski T.M."/>
            <person name="Davidsen T.M."/>
            <person name="Wayne K.J."/>
            <person name="Tettelin H."/>
            <person name="Glass J.I."/>
            <person name="Rusch D."/>
            <person name="Podicherti R."/>
            <person name="Tsui H.-C.T."/>
            <person name="Winkler M.E."/>
        </authorList>
    </citation>
    <scope>NUCLEOTIDE SEQUENCE</scope>
</reference>
<feature type="domain" description="UDP-N-acetylglucosamine 2-epimerase" evidence="1">
    <location>
        <begin position="51"/>
        <end position="367"/>
    </location>
</feature>
<evidence type="ECO:0000313" key="2">
    <source>
        <dbReference type="EMBL" id="SVC20755.1"/>
    </source>
</evidence>
<gene>
    <name evidence="2" type="ORF">METZ01_LOCUS273609</name>
</gene>
<dbReference type="CDD" id="cd03786">
    <property type="entry name" value="GTB_UDP-GlcNAc_2-Epimerase"/>
    <property type="match status" value="1"/>
</dbReference>
<proteinExistence type="predicted"/>
<dbReference type="PANTHER" id="PTHR43174">
    <property type="entry name" value="UDP-N-ACETYLGLUCOSAMINE 2-EPIMERASE"/>
    <property type="match status" value="1"/>
</dbReference>
<dbReference type="AlphaFoldDB" id="A0A382KAU3"/>